<dbReference type="EMBL" id="AP025028">
    <property type="protein sequence ID" value="BDA78536.1"/>
    <property type="molecule type" value="Genomic_DNA"/>
</dbReference>
<organism evidence="1 2">
    <name type="scientific">Leptospira kobayashii</name>
    <dbReference type="NCBI Taxonomy" id="1917830"/>
    <lineage>
        <taxon>Bacteria</taxon>
        <taxon>Pseudomonadati</taxon>
        <taxon>Spirochaetota</taxon>
        <taxon>Spirochaetia</taxon>
        <taxon>Leptospirales</taxon>
        <taxon>Leptospiraceae</taxon>
        <taxon>Leptospira</taxon>
    </lineage>
</organism>
<dbReference type="RefSeq" id="WP_109018956.1">
    <property type="nucleotide sequence ID" value="NZ_AP025028.1"/>
</dbReference>
<dbReference type="Proteomes" id="UP000245263">
    <property type="component" value="Chromosome 1"/>
</dbReference>
<accession>A0ABN6KCN4</accession>
<evidence type="ECO:0000313" key="2">
    <source>
        <dbReference type="Proteomes" id="UP000245263"/>
    </source>
</evidence>
<sequence length="100" mass="11267">MKKIFLLSILFLTTQIFAISELEKLFLKEAVTPEARKTTKSYFAKRAVDYKELAAKYEAISKQPQGGKAAASAENQKKYKDLADKAQEESAKYQAEADKL</sequence>
<protein>
    <submittedName>
        <fullName evidence="1">Uncharacterized protein</fullName>
    </submittedName>
</protein>
<gene>
    <name evidence="1" type="ORF">LPTSP3_g14660</name>
</gene>
<keyword evidence="2" id="KW-1185">Reference proteome</keyword>
<name>A0ABN6KCN4_9LEPT</name>
<reference evidence="1 2" key="1">
    <citation type="submission" date="2021-08" db="EMBL/GenBank/DDBJ databases">
        <title>Complete genome sequence of Leptospira kobayashii strain E30.</title>
        <authorList>
            <person name="Nakao R."/>
            <person name="Nakamura S."/>
            <person name="Masuzawa T."/>
            <person name="Koizumi N."/>
        </authorList>
    </citation>
    <scope>NUCLEOTIDE SEQUENCE [LARGE SCALE GENOMIC DNA]</scope>
    <source>
        <strain evidence="1 2">E30</strain>
    </source>
</reference>
<proteinExistence type="predicted"/>
<evidence type="ECO:0000313" key="1">
    <source>
        <dbReference type="EMBL" id="BDA78536.1"/>
    </source>
</evidence>